<proteinExistence type="predicted"/>
<evidence type="ECO:0000313" key="1">
    <source>
        <dbReference type="EMBL" id="GIY93787.1"/>
    </source>
</evidence>
<protein>
    <submittedName>
        <fullName evidence="1">Uncharacterized protein</fullName>
    </submittedName>
</protein>
<dbReference type="AlphaFoldDB" id="A0AAV4XEY9"/>
<reference evidence="1 2" key="1">
    <citation type="submission" date="2021-06" db="EMBL/GenBank/DDBJ databases">
        <title>Caerostris extrusa draft genome.</title>
        <authorList>
            <person name="Kono N."/>
            <person name="Arakawa K."/>
        </authorList>
    </citation>
    <scope>NUCLEOTIDE SEQUENCE [LARGE SCALE GENOMIC DNA]</scope>
</reference>
<feature type="non-terminal residue" evidence="1">
    <location>
        <position position="1"/>
    </location>
</feature>
<evidence type="ECO:0000313" key="2">
    <source>
        <dbReference type="Proteomes" id="UP001054945"/>
    </source>
</evidence>
<dbReference type="Proteomes" id="UP001054945">
    <property type="component" value="Unassembled WGS sequence"/>
</dbReference>
<keyword evidence="2" id="KW-1185">Reference proteome</keyword>
<dbReference type="EMBL" id="BPLR01000305">
    <property type="protein sequence ID" value="GIY93787.1"/>
    <property type="molecule type" value="Genomic_DNA"/>
</dbReference>
<comment type="caution">
    <text evidence="1">The sequence shown here is derived from an EMBL/GenBank/DDBJ whole genome shotgun (WGS) entry which is preliminary data.</text>
</comment>
<accession>A0AAV4XEY9</accession>
<gene>
    <name evidence="1" type="ORF">CEXT_519021</name>
</gene>
<organism evidence="1 2">
    <name type="scientific">Caerostris extrusa</name>
    <name type="common">Bark spider</name>
    <name type="synonym">Caerostris bankana</name>
    <dbReference type="NCBI Taxonomy" id="172846"/>
    <lineage>
        <taxon>Eukaryota</taxon>
        <taxon>Metazoa</taxon>
        <taxon>Ecdysozoa</taxon>
        <taxon>Arthropoda</taxon>
        <taxon>Chelicerata</taxon>
        <taxon>Arachnida</taxon>
        <taxon>Araneae</taxon>
        <taxon>Araneomorphae</taxon>
        <taxon>Entelegynae</taxon>
        <taxon>Araneoidea</taxon>
        <taxon>Araneidae</taxon>
        <taxon>Caerostris</taxon>
    </lineage>
</organism>
<sequence length="76" mass="8933">FGDYVALQKEKRTSLGVNLNMALERFILLIISGISRYEPLLVLRFPHHEHSLWMNEETKQKLNVQHKKQSGWKVTS</sequence>
<name>A0AAV4XEY9_CAEEX</name>